<organism evidence="3 4">
    <name type="scientific">Mycena metata</name>
    <dbReference type="NCBI Taxonomy" id="1033252"/>
    <lineage>
        <taxon>Eukaryota</taxon>
        <taxon>Fungi</taxon>
        <taxon>Dikarya</taxon>
        <taxon>Basidiomycota</taxon>
        <taxon>Agaricomycotina</taxon>
        <taxon>Agaricomycetes</taxon>
        <taxon>Agaricomycetidae</taxon>
        <taxon>Agaricales</taxon>
        <taxon>Marasmiineae</taxon>
        <taxon>Mycenaceae</taxon>
        <taxon>Mycena</taxon>
    </lineage>
</organism>
<evidence type="ECO:0000313" key="4">
    <source>
        <dbReference type="Proteomes" id="UP001215598"/>
    </source>
</evidence>
<dbReference type="EMBL" id="JARKIB010000203">
    <property type="protein sequence ID" value="KAJ7724381.1"/>
    <property type="molecule type" value="Genomic_DNA"/>
</dbReference>
<accession>A0AAD7HMW2</accession>
<reference evidence="3" key="1">
    <citation type="submission" date="2023-03" db="EMBL/GenBank/DDBJ databases">
        <title>Massive genome expansion in bonnet fungi (Mycena s.s.) driven by repeated elements and novel gene families across ecological guilds.</title>
        <authorList>
            <consortium name="Lawrence Berkeley National Laboratory"/>
            <person name="Harder C.B."/>
            <person name="Miyauchi S."/>
            <person name="Viragh M."/>
            <person name="Kuo A."/>
            <person name="Thoen E."/>
            <person name="Andreopoulos B."/>
            <person name="Lu D."/>
            <person name="Skrede I."/>
            <person name="Drula E."/>
            <person name="Henrissat B."/>
            <person name="Morin E."/>
            <person name="Kohler A."/>
            <person name="Barry K."/>
            <person name="LaButti K."/>
            <person name="Morin E."/>
            <person name="Salamov A."/>
            <person name="Lipzen A."/>
            <person name="Mereny Z."/>
            <person name="Hegedus B."/>
            <person name="Baldrian P."/>
            <person name="Stursova M."/>
            <person name="Weitz H."/>
            <person name="Taylor A."/>
            <person name="Grigoriev I.V."/>
            <person name="Nagy L.G."/>
            <person name="Martin F."/>
            <person name="Kauserud H."/>
        </authorList>
    </citation>
    <scope>NUCLEOTIDE SEQUENCE</scope>
    <source>
        <strain evidence="3">CBHHK182m</strain>
    </source>
</reference>
<feature type="transmembrane region" description="Helical" evidence="2">
    <location>
        <begin position="111"/>
        <end position="134"/>
    </location>
</feature>
<dbReference type="Proteomes" id="UP001215598">
    <property type="component" value="Unassembled WGS sequence"/>
</dbReference>
<dbReference type="AlphaFoldDB" id="A0AAD7HMW2"/>
<keyword evidence="2" id="KW-0472">Membrane</keyword>
<protein>
    <submittedName>
        <fullName evidence="3">Uncharacterized protein</fullName>
    </submittedName>
</protein>
<gene>
    <name evidence="3" type="ORF">B0H16DRAFT_1596536</name>
</gene>
<sequence>MLLTTTHLPIILVLLQCGGLYNAAILPPSTGDATSEAGGVEEDSVGPVAPPPTASFGDSSGPGSFPTTFGSGLFPHTFTPSPSTGLSFPSDTPSLYPDGVPSAQHSTNPGIIVAAILIVALCLALLVFGVCHCARRRYGPTRRPPSEPGVPSPRWWIPPLAPRVPPPPYFPRPPSYEHDVGSAAPARQSEKSGSDYPFAFSPIEPPPDVRRQRQSAA</sequence>
<comment type="caution">
    <text evidence="3">The sequence shown here is derived from an EMBL/GenBank/DDBJ whole genome shotgun (WGS) entry which is preliminary data.</text>
</comment>
<evidence type="ECO:0000256" key="1">
    <source>
        <dbReference type="SAM" id="MobiDB-lite"/>
    </source>
</evidence>
<name>A0AAD7HMW2_9AGAR</name>
<keyword evidence="4" id="KW-1185">Reference proteome</keyword>
<proteinExistence type="predicted"/>
<feature type="region of interest" description="Disordered" evidence="1">
    <location>
        <begin position="167"/>
        <end position="217"/>
    </location>
</feature>
<evidence type="ECO:0000256" key="2">
    <source>
        <dbReference type="SAM" id="Phobius"/>
    </source>
</evidence>
<keyword evidence="2" id="KW-0812">Transmembrane</keyword>
<feature type="region of interest" description="Disordered" evidence="1">
    <location>
        <begin position="31"/>
        <end position="62"/>
    </location>
</feature>
<keyword evidence="2" id="KW-1133">Transmembrane helix</keyword>
<evidence type="ECO:0000313" key="3">
    <source>
        <dbReference type="EMBL" id="KAJ7724381.1"/>
    </source>
</evidence>